<evidence type="ECO:0000313" key="3">
    <source>
        <dbReference type="EMBL" id="MFD2320121.1"/>
    </source>
</evidence>
<dbReference type="Pfam" id="PF02498">
    <property type="entry name" value="Bro-N"/>
    <property type="match status" value="1"/>
</dbReference>
<comment type="caution">
    <text evidence="3">The sequence shown here is derived from an EMBL/GenBank/DDBJ whole genome shotgun (WGS) entry which is preliminary data.</text>
</comment>
<dbReference type="PROSITE" id="PS51750">
    <property type="entry name" value="BRO_N"/>
    <property type="match status" value="1"/>
</dbReference>
<dbReference type="EMBL" id="JBHUIG010000018">
    <property type="protein sequence ID" value="MFD2320121.1"/>
    <property type="molecule type" value="Genomic_DNA"/>
</dbReference>
<accession>A0ABW5ER26</accession>
<keyword evidence="4" id="KW-1185">Reference proteome</keyword>
<feature type="region of interest" description="Disordered" evidence="1">
    <location>
        <begin position="245"/>
        <end position="271"/>
    </location>
</feature>
<feature type="domain" description="Bro-N" evidence="2">
    <location>
        <begin position="1"/>
        <end position="105"/>
    </location>
</feature>
<evidence type="ECO:0000313" key="4">
    <source>
        <dbReference type="Proteomes" id="UP001597287"/>
    </source>
</evidence>
<organism evidence="3 4">
    <name type="scientific">Delftia deserti</name>
    <dbReference type="NCBI Taxonomy" id="1651218"/>
    <lineage>
        <taxon>Bacteria</taxon>
        <taxon>Pseudomonadati</taxon>
        <taxon>Pseudomonadota</taxon>
        <taxon>Betaproteobacteria</taxon>
        <taxon>Burkholderiales</taxon>
        <taxon>Comamonadaceae</taxon>
        <taxon>Delftia</taxon>
    </lineage>
</organism>
<evidence type="ECO:0000259" key="2">
    <source>
        <dbReference type="PROSITE" id="PS51750"/>
    </source>
</evidence>
<sequence>MSGITPYLFQKASLRVIDDGAGSFEVVAKDVAEALGYTWQSNVIAHVPEEWKGVKPINTPGGPQQMVTLLESGLYFFLGRSDKPDALPMQKWVSGEVLPSIRKTGSYSIAEPAPEKAASQSGLPEFRRARALDLATKTAERIVAQFPSLSEQSRQVVFAKVINPVAGTEILALPHVEHKTHSAEKVGEKLGISAQMVGRIANAHGLKTDEYGRYQLDKSRHSSKQVETFVYNDAGIEAIKHHMDMERPKPAPGHQQATKPAPATNPQGALL</sequence>
<dbReference type="InterPro" id="IPR003497">
    <property type="entry name" value="BRO_N_domain"/>
</dbReference>
<dbReference type="Proteomes" id="UP001597287">
    <property type="component" value="Unassembled WGS sequence"/>
</dbReference>
<evidence type="ECO:0000256" key="1">
    <source>
        <dbReference type="SAM" id="MobiDB-lite"/>
    </source>
</evidence>
<name>A0ABW5ER26_9BURK</name>
<dbReference type="PANTHER" id="PTHR36180">
    <property type="entry name" value="DNA-BINDING PROTEIN-RELATED-RELATED"/>
    <property type="match status" value="1"/>
</dbReference>
<reference evidence="4" key="1">
    <citation type="journal article" date="2019" name="Int. J. Syst. Evol. Microbiol.">
        <title>The Global Catalogue of Microorganisms (GCM) 10K type strain sequencing project: providing services to taxonomists for standard genome sequencing and annotation.</title>
        <authorList>
            <consortium name="The Broad Institute Genomics Platform"/>
            <consortium name="The Broad Institute Genome Sequencing Center for Infectious Disease"/>
            <person name="Wu L."/>
            <person name="Ma J."/>
        </authorList>
    </citation>
    <scope>NUCLEOTIDE SEQUENCE [LARGE SCALE GENOMIC DNA]</scope>
    <source>
        <strain evidence="4">CCUG 62793</strain>
    </source>
</reference>
<protein>
    <submittedName>
        <fullName evidence="3">Bro-N domain-containing protein</fullName>
    </submittedName>
</protein>
<dbReference type="PANTHER" id="PTHR36180:SF2">
    <property type="entry name" value="BRO FAMILY PROTEIN"/>
    <property type="match status" value="1"/>
</dbReference>
<gene>
    <name evidence="3" type="ORF">ACFSPV_15550</name>
</gene>
<dbReference type="SMART" id="SM01040">
    <property type="entry name" value="Bro-N"/>
    <property type="match status" value="1"/>
</dbReference>
<proteinExistence type="predicted"/>
<dbReference type="RefSeq" id="WP_380106890.1">
    <property type="nucleotide sequence ID" value="NZ_JBHSIH010000001.1"/>
</dbReference>